<keyword evidence="10" id="KW-1185">Reference proteome</keyword>
<dbReference type="PANTHER" id="PTHR33991">
    <property type="entry name" value="DNA REPAIR PROTEIN RECO"/>
    <property type="match status" value="1"/>
</dbReference>
<keyword evidence="5 7" id="KW-0234">DNA repair</keyword>
<dbReference type="InterPro" id="IPR003717">
    <property type="entry name" value="RecO"/>
</dbReference>
<evidence type="ECO:0000313" key="10">
    <source>
        <dbReference type="Proteomes" id="UP000012589"/>
    </source>
</evidence>
<evidence type="ECO:0000256" key="5">
    <source>
        <dbReference type="ARBA" id="ARBA00023204"/>
    </source>
</evidence>
<dbReference type="Pfam" id="PF11967">
    <property type="entry name" value="RecO_N"/>
    <property type="match status" value="1"/>
</dbReference>
<gene>
    <name evidence="7" type="primary">recO</name>
    <name evidence="9" type="ORF">C823_04977</name>
</gene>
<dbReference type="GO" id="GO:0006302">
    <property type="term" value="P:double-strand break repair"/>
    <property type="evidence" value="ECO:0007669"/>
    <property type="project" value="TreeGrafter"/>
</dbReference>
<reference evidence="9 10" key="1">
    <citation type="journal article" date="2014" name="Genome Announc.">
        <title>Draft genome sequences of the altered schaedler flora, a defined bacterial community from gnotobiotic mice.</title>
        <authorList>
            <person name="Wannemuehler M.J."/>
            <person name="Overstreet A.M."/>
            <person name="Ward D.V."/>
            <person name="Phillips G.J."/>
        </authorList>
    </citation>
    <scope>NUCLEOTIDE SEQUENCE [LARGE SCALE GENOMIC DNA]</scope>
    <source>
        <strain evidence="9 10">ASF492</strain>
    </source>
</reference>
<comment type="similarity">
    <text evidence="1 7">Belongs to the RecO family.</text>
</comment>
<dbReference type="eggNOG" id="COG1381">
    <property type="taxonomic scope" value="Bacteria"/>
</dbReference>
<evidence type="ECO:0000259" key="8">
    <source>
        <dbReference type="Pfam" id="PF11967"/>
    </source>
</evidence>
<comment type="caution">
    <text evidence="9">The sequence shown here is derived from an EMBL/GenBank/DDBJ whole genome shotgun (WGS) entry which is preliminary data.</text>
</comment>
<dbReference type="GO" id="GO:0043590">
    <property type="term" value="C:bacterial nucleoid"/>
    <property type="evidence" value="ECO:0007669"/>
    <property type="project" value="TreeGrafter"/>
</dbReference>
<protein>
    <recommendedName>
        <fullName evidence="2 7">DNA repair protein RecO</fullName>
    </recommendedName>
    <alternativeName>
        <fullName evidence="6 7">Recombination protein O</fullName>
    </alternativeName>
</protein>
<dbReference type="InterPro" id="IPR037278">
    <property type="entry name" value="ARFGAP/RecO"/>
</dbReference>
<evidence type="ECO:0000313" key="9">
    <source>
        <dbReference type="EMBL" id="EMZ20480.1"/>
    </source>
</evidence>
<evidence type="ECO:0000256" key="2">
    <source>
        <dbReference type="ARBA" id="ARBA00021310"/>
    </source>
</evidence>
<feature type="domain" description="DNA replication/recombination mediator RecO N-terminal" evidence="8">
    <location>
        <begin position="4"/>
        <end position="79"/>
    </location>
</feature>
<dbReference type="InterPro" id="IPR042242">
    <property type="entry name" value="RecO_C"/>
</dbReference>
<dbReference type="Pfam" id="PF02565">
    <property type="entry name" value="RecO_C"/>
    <property type="match status" value="1"/>
</dbReference>
<dbReference type="SUPFAM" id="SSF50249">
    <property type="entry name" value="Nucleic acid-binding proteins"/>
    <property type="match status" value="1"/>
</dbReference>
<keyword evidence="4 7" id="KW-0233">DNA recombination</keyword>
<dbReference type="HOGENOM" id="CLU_066632_3_0_9"/>
<comment type="function">
    <text evidence="7">Involved in DNA repair and RecF pathway recombination.</text>
</comment>
<dbReference type="Gene3D" id="1.20.1440.120">
    <property type="entry name" value="Recombination protein O, C-terminal domain"/>
    <property type="match status" value="1"/>
</dbReference>
<dbReference type="PANTHER" id="PTHR33991:SF1">
    <property type="entry name" value="DNA REPAIR PROTEIN RECO"/>
    <property type="match status" value="1"/>
</dbReference>
<evidence type="ECO:0000256" key="1">
    <source>
        <dbReference type="ARBA" id="ARBA00007452"/>
    </source>
</evidence>
<dbReference type="InterPro" id="IPR012340">
    <property type="entry name" value="NA-bd_OB-fold"/>
</dbReference>
<evidence type="ECO:0000256" key="4">
    <source>
        <dbReference type="ARBA" id="ARBA00023172"/>
    </source>
</evidence>
<dbReference type="Proteomes" id="UP000012589">
    <property type="component" value="Unassembled WGS sequence"/>
</dbReference>
<dbReference type="OrthoDB" id="9797083at2"/>
<sequence length="242" mass="28006">MGQTIELTGMVLSAMPVGEYDKRIQILTKERGKIAAFMRGARRPNSAFLAASNPFSFGRFEMFEGKSSYNVAKVTISHYFRELVQDPDAIYYGFYFLEMASYYTQENMDGTDFLNLLFVTLKALLKPALDNRLVRRIYELRVLVLFGEYPDVFSCAKCGRKQELYYFSLQRHGTLCPECLKGEYAVPLDESTLYALQYIVTASYSKLYTFTLSGPVFGQLEEIVSEYIHRYQYHNFKSEEML</sequence>
<dbReference type="AlphaFoldDB" id="N2A365"/>
<dbReference type="GO" id="GO:0006310">
    <property type="term" value="P:DNA recombination"/>
    <property type="evidence" value="ECO:0007669"/>
    <property type="project" value="UniProtKB-UniRule"/>
</dbReference>
<dbReference type="HAMAP" id="MF_00201">
    <property type="entry name" value="RecO"/>
    <property type="match status" value="1"/>
</dbReference>
<evidence type="ECO:0000256" key="6">
    <source>
        <dbReference type="ARBA" id="ARBA00033409"/>
    </source>
</evidence>
<dbReference type="PATRIC" id="fig|1235802.3.peg.5242"/>
<dbReference type="Gene3D" id="2.40.50.140">
    <property type="entry name" value="Nucleic acid-binding proteins"/>
    <property type="match status" value="1"/>
</dbReference>
<organism evidence="9 10">
    <name type="scientific">Eubacterium plexicaudatum ASF492</name>
    <dbReference type="NCBI Taxonomy" id="1235802"/>
    <lineage>
        <taxon>Bacteria</taxon>
        <taxon>Bacillati</taxon>
        <taxon>Bacillota</taxon>
        <taxon>Clostridia</taxon>
        <taxon>Eubacteriales</taxon>
        <taxon>Eubacteriaceae</taxon>
        <taxon>Eubacterium</taxon>
    </lineage>
</organism>
<dbReference type="SUPFAM" id="SSF57863">
    <property type="entry name" value="ArfGap/RecO-like zinc finger"/>
    <property type="match status" value="1"/>
</dbReference>
<keyword evidence="3 7" id="KW-0227">DNA damage</keyword>
<accession>N2A365</accession>
<dbReference type="InterPro" id="IPR022572">
    <property type="entry name" value="DNA_rep/recomb_RecO_N"/>
</dbReference>
<name>N2A365_9FIRM</name>
<dbReference type="STRING" id="1235802.C823_04977"/>
<dbReference type="EMBL" id="AQFT01000143">
    <property type="protein sequence ID" value="EMZ20480.1"/>
    <property type="molecule type" value="Genomic_DNA"/>
</dbReference>
<evidence type="ECO:0000256" key="7">
    <source>
        <dbReference type="HAMAP-Rule" id="MF_00201"/>
    </source>
</evidence>
<proteinExistence type="inferred from homology"/>
<dbReference type="NCBIfam" id="TIGR00613">
    <property type="entry name" value="reco"/>
    <property type="match status" value="1"/>
</dbReference>
<evidence type="ECO:0000256" key="3">
    <source>
        <dbReference type="ARBA" id="ARBA00022763"/>
    </source>
</evidence>